<dbReference type="InterPro" id="IPR036918">
    <property type="entry name" value="Pyrv_Knase_C_sf"/>
</dbReference>
<evidence type="ECO:0000313" key="2">
    <source>
        <dbReference type="EMBL" id="KPJ65888.1"/>
    </source>
</evidence>
<dbReference type="Gene3D" id="3.40.1380.20">
    <property type="entry name" value="Pyruvate kinase, C-terminal domain"/>
    <property type="match status" value="1"/>
</dbReference>
<dbReference type="PANTHER" id="PTHR11817">
    <property type="entry name" value="PYRUVATE KINASE"/>
    <property type="match status" value="1"/>
</dbReference>
<dbReference type="GO" id="GO:0030955">
    <property type="term" value="F:potassium ion binding"/>
    <property type="evidence" value="ECO:0007669"/>
    <property type="project" value="InterPro"/>
</dbReference>
<feature type="non-terminal residue" evidence="2">
    <location>
        <position position="1"/>
    </location>
</feature>
<dbReference type="Proteomes" id="UP000051861">
    <property type="component" value="Unassembled WGS sequence"/>
</dbReference>
<dbReference type="Pfam" id="PF02887">
    <property type="entry name" value="PK_C"/>
    <property type="match status" value="1"/>
</dbReference>
<dbReference type="EMBL" id="LIZX01000098">
    <property type="protein sequence ID" value="KPJ65888.1"/>
    <property type="molecule type" value="Genomic_DNA"/>
</dbReference>
<evidence type="ECO:0000313" key="3">
    <source>
        <dbReference type="Proteomes" id="UP000051861"/>
    </source>
</evidence>
<proteinExistence type="predicted"/>
<feature type="domain" description="Pyruvate kinase C-terminal" evidence="1">
    <location>
        <begin position="17"/>
        <end position="127"/>
    </location>
</feature>
<dbReference type="GO" id="GO:0000287">
    <property type="term" value="F:magnesium ion binding"/>
    <property type="evidence" value="ECO:0007669"/>
    <property type="project" value="InterPro"/>
</dbReference>
<dbReference type="InterPro" id="IPR015795">
    <property type="entry name" value="Pyrv_Knase_C"/>
</dbReference>
<sequence>KAISLAEIKADKNVDVAVAHAACVLTHVVGARAIITFTETGSTALRVSKHRPQVPIYGVVTNEITLRKLALYFGVYPLRIGSFRYIDEMIFNAEKALQKSGSLKKNDLVVITAGIPVHIPGTTNLIKAHRIGERRTL</sequence>
<name>A0A0S7XTW4_UNCSA</name>
<reference evidence="2 3" key="1">
    <citation type="journal article" date="2015" name="Microbiome">
        <title>Genomic resolution of linkages in carbon, nitrogen, and sulfur cycling among widespread estuary sediment bacteria.</title>
        <authorList>
            <person name="Baker B.J."/>
            <person name="Lazar C.S."/>
            <person name="Teske A.P."/>
            <person name="Dick G.J."/>
        </authorList>
    </citation>
    <scope>NUCLEOTIDE SEQUENCE [LARGE SCALE GENOMIC DNA]</scope>
    <source>
        <strain evidence="2">DG_54_3</strain>
    </source>
</reference>
<gene>
    <name evidence="2" type="ORF">AMJ44_09255</name>
</gene>
<dbReference type="AlphaFoldDB" id="A0A0S7XTW4"/>
<dbReference type="SUPFAM" id="SSF52935">
    <property type="entry name" value="PK C-terminal domain-like"/>
    <property type="match status" value="1"/>
</dbReference>
<comment type="caution">
    <text evidence="2">The sequence shown here is derived from an EMBL/GenBank/DDBJ whole genome shotgun (WGS) entry which is preliminary data.</text>
</comment>
<accession>A0A0S7XTW4</accession>
<dbReference type="InterPro" id="IPR001697">
    <property type="entry name" value="Pyr_Knase"/>
</dbReference>
<protein>
    <recommendedName>
        <fullName evidence="1">Pyruvate kinase C-terminal domain-containing protein</fullName>
    </recommendedName>
</protein>
<organism evidence="2 3">
    <name type="scientific">candidate division WOR-1 bacterium DG_54_3</name>
    <dbReference type="NCBI Taxonomy" id="1703775"/>
    <lineage>
        <taxon>Bacteria</taxon>
        <taxon>Bacillati</taxon>
        <taxon>Saganbacteria</taxon>
    </lineage>
</organism>
<evidence type="ECO:0000259" key="1">
    <source>
        <dbReference type="Pfam" id="PF02887"/>
    </source>
</evidence>
<dbReference type="GO" id="GO:0004743">
    <property type="term" value="F:pyruvate kinase activity"/>
    <property type="evidence" value="ECO:0007669"/>
    <property type="project" value="InterPro"/>
</dbReference>